<dbReference type="AlphaFoldDB" id="A0A8B6ZFN0"/>
<name>A0A8B6ZFN0_ORYAF</name>
<feature type="compositionally biased region" description="Acidic residues" evidence="1">
    <location>
        <begin position="1"/>
        <end position="10"/>
    </location>
</feature>
<organism evidence="2 3">
    <name type="scientific">Orycteropus afer afer</name>
    <dbReference type="NCBI Taxonomy" id="1230840"/>
    <lineage>
        <taxon>Eukaryota</taxon>
        <taxon>Metazoa</taxon>
        <taxon>Chordata</taxon>
        <taxon>Craniata</taxon>
        <taxon>Vertebrata</taxon>
        <taxon>Euteleostomi</taxon>
        <taxon>Mammalia</taxon>
        <taxon>Eutheria</taxon>
        <taxon>Afrotheria</taxon>
        <taxon>Tubulidentata</taxon>
        <taxon>Orycteropodidae</taxon>
        <taxon>Orycteropus</taxon>
    </lineage>
</organism>
<protein>
    <submittedName>
        <fullName evidence="3">Spermatogenesis-associated serine-rich protein 1</fullName>
    </submittedName>
</protein>
<dbReference type="CTD" id="221409"/>
<dbReference type="InterPro" id="IPR029165">
    <property type="entry name" value="SASRP1"/>
</dbReference>
<feature type="region of interest" description="Disordered" evidence="1">
    <location>
        <begin position="1"/>
        <end position="33"/>
    </location>
</feature>
<feature type="compositionally biased region" description="Basic and acidic residues" evidence="1">
    <location>
        <begin position="66"/>
        <end position="81"/>
    </location>
</feature>
<sequence>MVRLEVEDDGEYTKHDDFMGSTGNFASTTSSSKRTTTLPFVETSLSISEFPALHRVSAQLDTAAGLERKSSSSSSHSDHSSETPLPEIQMDKYPEDFSMLKLQTKDGQHPEWTFYPRFSSNIHTYHVGKQCFFNGVFLGNRRSLSERTVDRCLGRKKYDIDPRNGIPKLTPGDNPYMYPEQSKDFHKMGSTLPSVMFSVVPYEKKFDTFIPLEPLPPIPNLPFWVKEKANKLKNEIREVEELDNWQPAVSLTRSLLPPGGLHSIKKIVLWTLKGNPKQRQTTKQAPMSLIQLIAFVSVAVLNQMFDFQKE</sequence>
<dbReference type="GeneID" id="103193175"/>
<dbReference type="PANTHER" id="PTHR35845">
    <property type="entry name" value="SPERMATOGENESIS-ASSOCIATED SERINE-RICH PROTEIN 1"/>
    <property type="match status" value="1"/>
</dbReference>
<evidence type="ECO:0000256" key="1">
    <source>
        <dbReference type="SAM" id="MobiDB-lite"/>
    </source>
</evidence>
<proteinExistence type="predicted"/>
<keyword evidence="2" id="KW-1185">Reference proteome</keyword>
<dbReference type="RefSeq" id="XP_007934493.1">
    <property type="nucleotide sequence ID" value="XM_007936302.1"/>
</dbReference>
<dbReference type="OrthoDB" id="186791at2759"/>
<gene>
    <name evidence="3" type="primary">SPATS1</name>
</gene>
<evidence type="ECO:0000313" key="3">
    <source>
        <dbReference type="RefSeq" id="XP_007934493.1"/>
    </source>
</evidence>
<accession>A0A8B6ZFN0</accession>
<feature type="region of interest" description="Disordered" evidence="1">
    <location>
        <begin position="63"/>
        <end position="89"/>
    </location>
</feature>
<reference evidence="3" key="1">
    <citation type="submission" date="2025-08" db="UniProtKB">
        <authorList>
            <consortium name="RefSeq"/>
        </authorList>
    </citation>
    <scope>IDENTIFICATION</scope>
</reference>
<dbReference type="Pfam" id="PF15160">
    <property type="entry name" value="SASRP1"/>
    <property type="match status" value="1"/>
</dbReference>
<dbReference type="Proteomes" id="UP000694850">
    <property type="component" value="Unplaced"/>
</dbReference>
<dbReference type="PANTHER" id="PTHR35845:SF1">
    <property type="entry name" value="SPERMATOGENESIS-ASSOCIATED SERINE-RICH PROTEIN 1"/>
    <property type="match status" value="1"/>
</dbReference>
<evidence type="ECO:0000313" key="2">
    <source>
        <dbReference type="Proteomes" id="UP000694850"/>
    </source>
</evidence>